<proteinExistence type="predicted"/>
<evidence type="ECO:0000313" key="2">
    <source>
        <dbReference type="EMBL" id="GHH60058.1"/>
    </source>
</evidence>
<dbReference type="SUPFAM" id="SSF52091">
    <property type="entry name" value="SpoIIaa-like"/>
    <property type="match status" value="1"/>
</dbReference>
<name>A0A919FBT7_9XANT</name>
<evidence type="ECO:0000313" key="3">
    <source>
        <dbReference type="Proteomes" id="UP000623958"/>
    </source>
</evidence>
<dbReference type="PROSITE" id="PS50801">
    <property type="entry name" value="STAS"/>
    <property type="match status" value="1"/>
</dbReference>
<keyword evidence="3" id="KW-1185">Reference proteome</keyword>
<dbReference type="InterPro" id="IPR002645">
    <property type="entry name" value="STAS_dom"/>
</dbReference>
<organism evidence="2 3">
    <name type="scientific">Xanthomonas boreopolis</name>
    <dbReference type="NCBI Taxonomy" id="86183"/>
    <lineage>
        <taxon>Bacteria</taxon>
        <taxon>Pseudomonadati</taxon>
        <taxon>Pseudomonadota</taxon>
        <taxon>Gammaproteobacteria</taxon>
        <taxon>Lysobacterales</taxon>
        <taxon>Lysobacteraceae</taxon>
        <taxon>Xanthomonas</taxon>
    </lineage>
</organism>
<dbReference type="Gene3D" id="3.30.750.24">
    <property type="entry name" value="STAS domain"/>
    <property type="match status" value="1"/>
</dbReference>
<feature type="domain" description="STAS" evidence="1">
    <location>
        <begin position="19"/>
        <end position="100"/>
    </location>
</feature>
<dbReference type="Pfam" id="PF13466">
    <property type="entry name" value="STAS_2"/>
    <property type="match status" value="1"/>
</dbReference>
<gene>
    <name evidence="2" type="ORF">GCM10009090_34910</name>
</gene>
<dbReference type="InterPro" id="IPR058548">
    <property type="entry name" value="MlaB-like_STAS"/>
</dbReference>
<dbReference type="InterPro" id="IPR036513">
    <property type="entry name" value="STAS_dom_sf"/>
</dbReference>
<dbReference type="InterPro" id="IPR052746">
    <property type="entry name" value="MlaB_ABC_Transporter"/>
</dbReference>
<accession>A0A919FBT7</accession>
<reference evidence="2" key="1">
    <citation type="journal article" date="2014" name="Int. J. Syst. Evol. Microbiol.">
        <title>Complete genome sequence of Corynebacterium casei LMG S-19264T (=DSM 44701T), isolated from a smear-ripened cheese.</title>
        <authorList>
            <consortium name="US DOE Joint Genome Institute (JGI-PGF)"/>
            <person name="Walter F."/>
            <person name="Albersmeier A."/>
            <person name="Kalinowski J."/>
            <person name="Ruckert C."/>
        </authorList>
    </citation>
    <scope>NUCLEOTIDE SEQUENCE</scope>
    <source>
        <strain evidence="2">JCM 13306</strain>
    </source>
</reference>
<dbReference type="Proteomes" id="UP000623958">
    <property type="component" value="Unassembled WGS sequence"/>
</dbReference>
<dbReference type="PANTHER" id="PTHR35849">
    <property type="entry name" value="BLR2341 PROTEIN"/>
    <property type="match status" value="1"/>
</dbReference>
<dbReference type="PANTHER" id="PTHR35849:SF1">
    <property type="entry name" value="INTERMEMBRANE PHOSPHOLIPID TRANSPORT SYSTEM BINDING PROTEIN MLAB"/>
    <property type="match status" value="1"/>
</dbReference>
<sequence>MASNDARLYREGDALLATGTLDRAAATALWPQLAGLLDGAARLDLGGVSRLDSAGLALLAEAAARLRSRRGGDVAVLGTPPGLEELRAAYRLSPTLDFQA</sequence>
<evidence type="ECO:0000259" key="1">
    <source>
        <dbReference type="PROSITE" id="PS50801"/>
    </source>
</evidence>
<dbReference type="RefSeq" id="WP_434029993.1">
    <property type="nucleotide sequence ID" value="NZ_BNBA01000042.1"/>
</dbReference>
<dbReference type="AlphaFoldDB" id="A0A919FBT7"/>
<comment type="caution">
    <text evidence="2">The sequence shown here is derived from an EMBL/GenBank/DDBJ whole genome shotgun (WGS) entry which is preliminary data.</text>
</comment>
<reference evidence="2" key="2">
    <citation type="submission" date="2020-09" db="EMBL/GenBank/DDBJ databases">
        <authorList>
            <person name="Sun Q."/>
            <person name="Ohkuma M."/>
        </authorList>
    </citation>
    <scope>NUCLEOTIDE SEQUENCE</scope>
    <source>
        <strain evidence="2">JCM 13306</strain>
    </source>
</reference>
<dbReference type="EMBL" id="BNBA01000042">
    <property type="protein sequence ID" value="GHH60058.1"/>
    <property type="molecule type" value="Genomic_DNA"/>
</dbReference>
<protein>
    <recommendedName>
        <fullName evidence="1">STAS domain-containing protein</fullName>
    </recommendedName>
</protein>